<reference evidence="3" key="1">
    <citation type="journal article" date="2022" name="Plant J.">
        <title>Strategies of tolerance reflected in two North American maple genomes.</title>
        <authorList>
            <person name="McEvoy S.L."/>
            <person name="Sezen U.U."/>
            <person name="Trouern-Trend A."/>
            <person name="McMahon S.M."/>
            <person name="Schaberg P.G."/>
            <person name="Yang J."/>
            <person name="Wegrzyn J.L."/>
            <person name="Swenson N.G."/>
        </authorList>
    </citation>
    <scope>NUCLEOTIDE SEQUENCE</scope>
    <source>
        <strain evidence="3">NS2018</strain>
    </source>
</reference>
<reference evidence="3" key="2">
    <citation type="submission" date="2023-06" db="EMBL/GenBank/DDBJ databases">
        <authorList>
            <person name="Swenson N.G."/>
            <person name="Wegrzyn J.L."/>
            <person name="Mcevoy S.L."/>
        </authorList>
    </citation>
    <scope>NUCLEOTIDE SEQUENCE</scope>
    <source>
        <strain evidence="3">NS2018</strain>
        <tissue evidence="3">Leaf</tissue>
    </source>
</reference>
<keyword evidence="2" id="KW-0472">Membrane</keyword>
<feature type="transmembrane region" description="Helical" evidence="2">
    <location>
        <begin position="103"/>
        <end position="123"/>
    </location>
</feature>
<protein>
    <submittedName>
        <fullName evidence="3">Uncharacterized protein</fullName>
    </submittedName>
</protein>
<keyword evidence="2" id="KW-1133">Transmembrane helix</keyword>
<feature type="transmembrane region" description="Helical" evidence="2">
    <location>
        <begin position="129"/>
        <end position="149"/>
    </location>
</feature>
<evidence type="ECO:0000256" key="1">
    <source>
        <dbReference type="SAM" id="MobiDB-lite"/>
    </source>
</evidence>
<sequence>MPSSRRSCTLGASTVLRHFTRNDIFLPILRLIHEVSKTYKKCILAVVFVSLEAISIILDIFGRNNKSAFLLASFLLSAFGVVMTLCSYFVIEQGNGSRLTVVEIVFAFSQLILTYIDLVMNILHVKTYYNYKASVFPFAFAIIVLVFAFKSNEEKEALDLSDTDDPENRSPQRNIIEVQEPETTATQSNNGQLSIEQSMDDDGTQLFDGEGSMDEEEDP</sequence>
<feature type="transmembrane region" description="Helical" evidence="2">
    <location>
        <begin position="68"/>
        <end position="91"/>
    </location>
</feature>
<evidence type="ECO:0000313" key="3">
    <source>
        <dbReference type="EMBL" id="KAK0590386.1"/>
    </source>
</evidence>
<dbReference type="EMBL" id="JAUESC010000381">
    <property type="protein sequence ID" value="KAK0590386.1"/>
    <property type="molecule type" value="Genomic_DNA"/>
</dbReference>
<accession>A0AA39S4L3</accession>
<proteinExistence type="predicted"/>
<comment type="caution">
    <text evidence="3">The sequence shown here is derived from an EMBL/GenBank/DDBJ whole genome shotgun (WGS) entry which is preliminary data.</text>
</comment>
<dbReference type="AlphaFoldDB" id="A0AA39S4L3"/>
<organism evidence="3 4">
    <name type="scientific">Acer saccharum</name>
    <name type="common">Sugar maple</name>
    <dbReference type="NCBI Taxonomy" id="4024"/>
    <lineage>
        <taxon>Eukaryota</taxon>
        <taxon>Viridiplantae</taxon>
        <taxon>Streptophyta</taxon>
        <taxon>Embryophyta</taxon>
        <taxon>Tracheophyta</taxon>
        <taxon>Spermatophyta</taxon>
        <taxon>Magnoliopsida</taxon>
        <taxon>eudicotyledons</taxon>
        <taxon>Gunneridae</taxon>
        <taxon>Pentapetalae</taxon>
        <taxon>rosids</taxon>
        <taxon>malvids</taxon>
        <taxon>Sapindales</taxon>
        <taxon>Sapindaceae</taxon>
        <taxon>Hippocastanoideae</taxon>
        <taxon>Acereae</taxon>
        <taxon>Acer</taxon>
    </lineage>
</organism>
<feature type="region of interest" description="Disordered" evidence="1">
    <location>
        <begin position="158"/>
        <end position="219"/>
    </location>
</feature>
<evidence type="ECO:0000256" key="2">
    <source>
        <dbReference type="SAM" id="Phobius"/>
    </source>
</evidence>
<feature type="transmembrane region" description="Helical" evidence="2">
    <location>
        <begin position="42"/>
        <end position="62"/>
    </location>
</feature>
<keyword evidence="2" id="KW-0812">Transmembrane</keyword>
<gene>
    <name evidence="3" type="ORF">LWI29_026358</name>
</gene>
<dbReference type="Proteomes" id="UP001168877">
    <property type="component" value="Unassembled WGS sequence"/>
</dbReference>
<feature type="compositionally biased region" description="Polar residues" evidence="1">
    <location>
        <begin position="181"/>
        <end position="197"/>
    </location>
</feature>
<evidence type="ECO:0000313" key="4">
    <source>
        <dbReference type="Proteomes" id="UP001168877"/>
    </source>
</evidence>
<keyword evidence="4" id="KW-1185">Reference proteome</keyword>
<name>A0AA39S4L3_ACESA</name>